<name>A0ABW2KZR9_9PROT</name>
<evidence type="ECO:0000313" key="4">
    <source>
        <dbReference type="EMBL" id="MFC7335523.1"/>
    </source>
</evidence>
<dbReference type="Pfam" id="PF00497">
    <property type="entry name" value="SBP_bac_3"/>
    <property type="match status" value="1"/>
</dbReference>
<keyword evidence="5" id="KW-1185">Reference proteome</keyword>
<gene>
    <name evidence="4" type="ORF">ACFQPS_20335</name>
</gene>
<evidence type="ECO:0000256" key="2">
    <source>
        <dbReference type="SAM" id="SignalP"/>
    </source>
</evidence>
<evidence type="ECO:0000259" key="3">
    <source>
        <dbReference type="SMART" id="SM00062"/>
    </source>
</evidence>
<feature type="chain" id="PRO_5046321901" evidence="2">
    <location>
        <begin position="20"/>
        <end position="253"/>
    </location>
</feature>
<evidence type="ECO:0000256" key="1">
    <source>
        <dbReference type="ARBA" id="ARBA00022729"/>
    </source>
</evidence>
<feature type="domain" description="Solute-binding protein family 3/N-terminal" evidence="3">
    <location>
        <begin position="21"/>
        <end position="249"/>
    </location>
</feature>
<dbReference type="EMBL" id="JBHTCM010000040">
    <property type="protein sequence ID" value="MFC7335523.1"/>
    <property type="molecule type" value="Genomic_DNA"/>
</dbReference>
<dbReference type="Gene3D" id="3.40.190.10">
    <property type="entry name" value="Periplasmic binding protein-like II"/>
    <property type="match status" value="2"/>
</dbReference>
<dbReference type="SMART" id="SM00062">
    <property type="entry name" value="PBPb"/>
    <property type="match status" value="1"/>
</dbReference>
<reference evidence="5" key="1">
    <citation type="journal article" date="2019" name="Int. J. Syst. Evol. Microbiol.">
        <title>The Global Catalogue of Microorganisms (GCM) 10K type strain sequencing project: providing services to taxonomists for standard genome sequencing and annotation.</title>
        <authorList>
            <consortium name="The Broad Institute Genomics Platform"/>
            <consortium name="The Broad Institute Genome Sequencing Center for Infectious Disease"/>
            <person name="Wu L."/>
            <person name="Ma J."/>
        </authorList>
    </citation>
    <scope>NUCLEOTIDE SEQUENCE [LARGE SCALE GENOMIC DNA]</scope>
    <source>
        <strain evidence="5">CGMCC 1.16275</strain>
    </source>
</reference>
<dbReference type="Proteomes" id="UP001596456">
    <property type="component" value="Unassembled WGS sequence"/>
</dbReference>
<dbReference type="RefSeq" id="WP_377361213.1">
    <property type="nucleotide sequence ID" value="NZ_JBHTCM010000040.1"/>
</dbReference>
<comment type="caution">
    <text evidence="4">The sequence shown here is derived from an EMBL/GenBank/DDBJ whole genome shotgun (WGS) entry which is preliminary data.</text>
</comment>
<accession>A0ABW2KZR9</accession>
<dbReference type="PANTHER" id="PTHR35936:SF25">
    <property type="entry name" value="ABC TRANSPORTER SUBSTRATE-BINDING PROTEIN"/>
    <property type="match status" value="1"/>
</dbReference>
<dbReference type="InterPro" id="IPR001638">
    <property type="entry name" value="Solute-binding_3/MltF_N"/>
</dbReference>
<feature type="signal peptide" evidence="2">
    <location>
        <begin position="1"/>
        <end position="19"/>
    </location>
</feature>
<dbReference type="SUPFAM" id="SSF53850">
    <property type="entry name" value="Periplasmic binding protein-like II"/>
    <property type="match status" value="1"/>
</dbReference>
<organism evidence="4 5">
    <name type="scientific">Rhodocista pekingensis</name>
    <dbReference type="NCBI Taxonomy" id="201185"/>
    <lineage>
        <taxon>Bacteria</taxon>
        <taxon>Pseudomonadati</taxon>
        <taxon>Pseudomonadota</taxon>
        <taxon>Alphaproteobacteria</taxon>
        <taxon>Rhodospirillales</taxon>
        <taxon>Azospirillaceae</taxon>
        <taxon>Rhodocista</taxon>
    </lineage>
</organism>
<keyword evidence="1 2" id="KW-0732">Signal</keyword>
<proteinExistence type="predicted"/>
<evidence type="ECO:0000313" key="5">
    <source>
        <dbReference type="Proteomes" id="UP001596456"/>
    </source>
</evidence>
<dbReference type="PANTHER" id="PTHR35936">
    <property type="entry name" value="MEMBRANE-BOUND LYTIC MUREIN TRANSGLYCOSYLASE F"/>
    <property type="match status" value="1"/>
</dbReference>
<sequence length="253" mass="27093">MRHLAVFFLGLCLALPARAETITLRADLWCPYNCEPGQEPAGYLIDLAKAVFEPAGITVDYQLMAYEDAIQAVRAGTVTAVVGAAKKDAPDLIFTGTAEGYSSYAFASAKGSGFRYSGPDSLKGKRLGMIADYTYDDALDAYIAANKDTPAVVAVSGDAATHDLVMLLAQGKVDVIIESDAVLEYTIEQMKLSNLFELNVASEGAPVYVAFSPADPKGAEHAKRLEDGIAALRQSGRLADILKKYGLKDWVKK</sequence>
<protein>
    <submittedName>
        <fullName evidence="4">Substrate-binding periplasmic protein</fullName>
    </submittedName>
</protein>